<evidence type="ECO:0000256" key="3">
    <source>
        <dbReference type="SAM" id="MobiDB-lite"/>
    </source>
</evidence>
<feature type="compositionally biased region" description="Basic and acidic residues" evidence="3">
    <location>
        <begin position="22"/>
        <end position="45"/>
    </location>
</feature>
<keyword evidence="6" id="KW-1185">Reference proteome</keyword>
<name>A0AAV0Y639_9HEMI</name>
<comment type="caution">
    <text evidence="5">The sequence shown here is derived from an EMBL/GenBank/DDBJ whole genome shotgun (WGS) entry which is preliminary data.</text>
</comment>
<gene>
    <name evidence="5" type="ORF">MEUPH1_LOCUS28462</name>
</gene>
<feature type="region of interest" description="Disordered" evidence="3">
    <location>
        <begin position="353"/>
        <end position="375"/>
    </location>
</feature>
<sequence>MQNYRRDLFKQWVNEAKKRKIGTVEHGKTESDQKNIDSIVDRDSDTASQYSVRDSDFGGRSDNFGSTDDENQVSGPESVGERNNEQEFGQRGGFAKPSGNDVSNDNKRIFNNFIGDDYFRNLSCESSGTSYTPEDMAESENTDFMGENYDPQARSDDPTIPSDAEKYENLIDQLGRELASKFVSGIHRYVSRVIVPSGAGGVQECLLELEQLIDRYPPTHFYCVAEHNDHVHVSHVCGYSGGSCRCSFLVRGAFWTKYGRRGLRRISRAISFQPRDYGNILRYLSQGGRRIHLIGGFRENGRLFDRYKYISARGYLGETQRGLLEGGDSTVPWDVQCEPPSCQLHVQNCEDDGGENGEVKKSKKDKKNPRLLPQNGPMSIPELLYCYPCCPPDAFRNIKEYYLNSNLNYLCAKNKYVDRDLDLWNIKLMHWTLDDFNNYYNDDKVIPYFNAYNRLKDQVYYNVEESVRIANELLLFQFDNNSDNIIDFLTDLINIIDKRIPKCNTLAILAPPNAGKNYFFDAVASFFINYGVLGTANKTNNFAFMEAAGKRLVLWNEPNYEANHVNELKALLGGDTCRISVKYKNDQALQGPPIIILTNDNLSIFGMSAFQSRIKLYNWNSAPFLRNYDKKIYPLFLLPLFRMYNINI</sequence>
<dbReference type="InterPro" id="IPR027417">
    <property type="entry name" value="P-loop_NTPase"/>
</dbReference>
<evidence type="ECO:0000259" key="4">
    <source>
        <dbReference type="PROSITE" id="PS51206"/>
    </source>
</evidence>
<dbReference type="GO" id="GO:0019079">
    <property type="term" value="P:viral genome replication"/>
    <property type="evidence" value="ECO:0007669"/>
    <property type="project" value="InterPro"/>
</dbReference>
<keyword evidence="1" id="KW-0547">Nucleotide-binding</keyword>
<evidence type="ECO:0000313" key="6">
    <source>
        <dbReference type="Proteomes" id="UP001160148"/>
    </source>
</evidence>
<evidence type="ECO:0000256" key="1">
    <source>
        <dbReference type="ARBA" id="ARBA00022741"/>
    </source>
</evidence>
<feature type="region of interest" description="Disordered" evidence="3">
    <location>
        <begin position="19"/>
        <end position="103"/>
    </location>
</feature>
<protein>
    <recommendedName>
        <fullName evidence="4">SF3 helicase domain-containing protein</fullName>
    </recommendedName>
</protein>
<proteinExistence type="predicted"/>
<reference evidence="5 6" key="1">
    <citation type="submission" date="2023-01" db="EMBL/GenBank/DDBJ databases">
        <authorList>
            <person name="Whitehead M."/>
        </authorList>
    </citation>
    <scope>NUCLEOTIDE SEQUENCE [LARGE SCALE GENOMIC DNA]</scope>
</reference>
<dbReference type="PROSITE" id="PS51206">
    <property type="entry name" value="SF3_HELICASE_1"/>
    <property type="match status" value="1"/>
</dbReference>
<dbReference type="SUPFAM" id="SSF52540">
    <property type="entry name" value="P-loop containing nucleoside triphosphate hydrolases"/>
    <property type="match status" value="1"/>
</dbReference>
<dbReference type="Proteomes" id="UP001160148">
    <property type="component" value="Unassembled WGS sequence"/>
</dbReference>
<organism evidence="5 6">
    <name type="scientific">Macrosiphum euphorbiae</name>
    <name type="common">potato aphid</name>
    <dbReference type="NCBI Taxonomy" id="13131"/>
    <lineage>
        <taxon>Eukaryota</taxon>
        <taxon>Metazoa</taxon>
        <taxon>Ecdysozoa</taxon>
        <taxon>Arthropoda</taxon>
        <taxon>Hexapoda</taxon>
        <taxon>Insecta</taxon>
        <taxon>Pterygota</taxon>
        <taxon>Neoptera</taxon>
        <taxon>Paraneoptera</taxon>
        <taxon>Hemiptera</taxon>
        <taxon>Sternorrhyncha</taxon>
        <taxon>Aphidomorpha</taxon>
        <taxon>Aphidoidea</taxon>
        <taxon>Aphididae</taxon>
        <taxon>Macrosiphini</taxon>
        <taxon>Macrosiphum</taxon>
    </lineage>
</organism>
<evidence type="ECO:0000313" key="5">
    <source>
        <dbReference type="EMBL" id="CAI6374886.1"/>
    </source>
</evidence>
<accession>A0AAV0Y639</accession>
<dbReference type="EMBL" id="CARXXK010001250">
    <property type="protein sequence ID" value="CAI6374886.1"/>
    <property type="molecule type" value="Genomic_DNA"/>
</dbReference>
<evidence type="ECO:0000256" key="2">
    <source>
        <dbReference type="ARBA" id="ARBA00022840"/>
    </source>
</evidence>
<dbReference type="Gene3D" id="3.40.50.300">
    <property type="entry name" value="P-loop containing nucleotide triphosphate hydrolases"/>
    <property type="match status" value="1"/>
</dbReference>
<dbReference type="InterPro" id="IPR001257">
    <property type="entry name" value="Parvovirus_NS1_helicase"/>
</dbReference>
<keyword evidence="2" id="KW-0067">ATP-binding</keyword>
<dbReference type="InterPro" id="IPR014015">
    <property type="entry name" value="Helicase_SF3_DNA-vir"/>
</dbReference>
<feature type="domain" description="SF3 helicase" evidence="4">
    <location>
        <begin position="483"/>
        <end position="632"/>
    </location>
</feature>
<dbReference type="Pfam" id="PF01057">
    <property type="entry name" value="Parvo_NS1"/>
    <property type="match status" value="1"/>
</dbReference>
<dbReference type="AlphaFoldDB" id="A0AAV0Y639"/>
<dbReference type="GO" id="GO:0005524">
    <property type="term" value="F:ATP binding"/>
    <property type="evidence" value="ECO:0007669"/>
    <property type="project" value="UniProtKB-KW"/>
</dbReference>